<reference evidence="10" key="1">
    <citation type="submission" date="2019-01" db="EMBL/GenBank/DDBJ databases">
        <title>Cytophagaceae bacterium strain CAR-16.</title>
        <authorList>
            <person name="Chen W.-M."/>
        </authorList>
    </citation>
    <scope>NUCLEOTIDE SEQUENCE [LARGE SCALE GENOMIC DNA]</scope>
    <source>
        <strain evidence="10">ICH-30</strain>
    </source>
</reference>
<evidence type="ECO:0000259" key="7">
    <source>
        <dbReference type="Pfam" id="PF03772"/>
    </source>
</evidence>
<feature type="transmembrane region" description="Helical" evidence="6">
    <location>
        <begin position="357"/>
        <end position="374"/>
    </location>
</feature>
<dbReference type="GO" id="GO:0005886">
    <property type="term" value="C:plasma membrane"/>
    <property type="evidence" value="ECO:0007669"/>
    <property type="project" value="UniProtKB-SubCell"/>
</dbReference>
<evidence type="ECO:0000256" key="6">
    <source>
        <dbReference type="SAM" id="Phobius"/>
    </source>
</evidence>
<dbReference type="EMBL" id="SBKQ01000001">
    <property type="protein sequence ID" value="RXR35532.1"/>
    <property type="molecule type" value="Genomic_DNA"/>
</dbReference>
<feature type="transmembrane region" description="Helical" evidence="6">
    <location>
        <begin position="253"/>
        <end position="272"/>
    </location>
</feature>
<proteinExistence type="predicted"/>
<dbReference type="OrthoDB" id="9761531at2"/>
<evidence type="ECO:0000256" key="2">
    <source>
        <dbReference type="ARBA" id="ARBA00022475"/>
    </source>
</evidence>
<organism evidence="9 10">
    <name type="scientific">Flavobacterium piscinae</name>
    <dbReference type="NCBI Taxonomy" id="2506424"/>
    <lineage>
        <taxon>Bacteria</taxon>
        <taxon>Pseudomonadati</taxon>
        <taxon>Bacteroidota</taxon>
        <taxon>Flavobacteriia</taxon>
        <taxon>Flavobacteriales</taxon>
        <taxon>Flavobacteriaceae</taxon>
        <taxon>Flavobacterium</taxon>
    </lineage>
</organism>
<accession>A0A4Q1KYX4</accession>
<feature type="transmembrane region" description="Helical" evidence="6">
    <location>
        <begin position="481"/>
        <end position="500"/>
    </location>
</feature>
<dbReference type="NCBIfam" id="TIGR00360">
    <property type="entry name" value="ComEC_N-term"/>
    <property type="match status" value="1"/>
</dbReference>
<feature type="transmembrane region" description="Helical" evidence="6">
    <location>
        <begin position="386"/>
        <end position="409"/>
    </location>
</feature>
<dbReference type="PANTHER" id="PTHR30619:SF1">
    <property type="entry name" value="RECOMBINATION PROTEIN 2"/>
    <property type="match status" value="1"/>
</dbReference>
<dbReference type="AlphaFoldDB" id="A0A4Q1KYX4"/>
<sequence>MKVIKFPTILITTCLILGILVSNEIKPDFSLALLIVFIAFIPFLILYFLLKKNLKFRISFGISSYLLAFTIGIFLFALHYPKNQASHYSNSAYRSSEKNLVSGIISEKLKPNQFSFKYFMKVESINEKATKGKLLVILNKKDAEKEFEIGDKILANAIIKPIIRPHNPYQFDYAAYLEKKDVFDQLYLENQNYKVIAKQENLNFQLEKIRNKVVAFFENENIPPERINIIKALFLGQRQNIEQETLDNYSKSGAIHILAISGLHIGILLYFFKALLKPIERIKYGRVITPFLLIVILWSFALLSGLSASVVRAVTMFTFVSIGMYMNRETNIYNTLGSSILILLLFKPNFIFDVGFQLSYCAVFSIVTIQPLFSKLWTPKNKIIGYFYDILTVSFAAQIGVLPLSIYYFHQFPGLFFITNLVIIPLLTLILITGMVSILLSVFSIYLSFLVEFLSELIGFMNNYVGYVSSFEQFIIKDIPFNSLILLSSLFAIISIILYIKKPTSRGITLALITILVFQLSIIGSLVFHRTQNEFIIFQYPKKTILASKENNSIFLHSNDSLVNSNYVVKNYIQNNFGTIDSIVPLQNVYLIKKSKLLVIDEKGIYKLPEKPEIVLLTQSPKINFERLLTELEPKIIIADGSNYKNLIESWEKTCLKKNIPFHSTSEKGYYRISLD</sequence>
<gene>
    <name evidence="9" type="ORF">EQG68_01145</name>
</gene>
<evidence type="ECO:0000313" key="10">
    <source>
        <dbReference type="Proteomes" id="UP000289734"/>
    </source>
</evidence>
<dbReference type="RefSeq" id="WP_129462954.1">
    <property type="nucleotide sequence ID" value="NZ_SBKQ01000001.1"/>
</dbReference>
<feature type="transmembrane region" description="Helical" evidence="6">
    <location>
        <begin position="507"/>
        <end position="528"/>
    </location>
</feature>
<keyword evidence="2" id="KW-1003">Cell membrane</keyword>
<evidence type="ECO:0000256" key="1">
    <source>
        <dbReference type="ARBA" id="ARBA00004651"/>
    </source>
</evidence>
<feature type="transmembrane region" description="Helical" evidence="6">
    <location>
        <begin position="439"/>
        <end position="461"/>
    </location>
</feature>
<feature type="transmembrane region" description="Helical" evidence="6">
    <location>
        <begin position="62"/>
        <end position="80"/>
    </location>
</feature>
<feature type="transmembrane region" description="Helical" evidence="6">
    <location>
        <begin position="32"/>
        <end position="50"/>
    </location>
</feature>
<dbReference type="PANTHER" id="PTHR30619">
    <property type="entry name" value="DNA INTERNALIZATION/COMPETENCE PROTEIN COMEC/REC2"/>
    <property type="match status" value="1"/>
</dbReference>
<comment type="subcellular location">
    <subcellularLocation>
        <location evidence="1">Cell membrane</location>
        <topology evidence="1">Multi-pass membrane protein</topology>
    </subcellularLocation>
</comment>
<feature type="domain" description="DUF4131" evidence="8">
    <location>
        <begin position="29"/>
        <end position="189"/>
    </location>
</feature>
<keyword evidence="10" id="KW-1185">Reference proteome</keyword>
<dbReference type="Pfam" id="PF13567">
    <property type="entry name" value="DUF4131"/>
    <property type="match status" value="1"/>
</dbReference>
<keyword evidence="5 6" id="KW-0472">Membrane</keyword>
<dbReference type="InterPro" id="IPR004477">
    <property type="entry name" value="ComEC_N"/>
</dbReference>
<dbReference type="Proteomes" id="UP000289734">
    <property type="component" value="Unassembled WGS sequence"/>
</dbReference>
<evidence type="ECO:0000313" key="9">
    <source>
        <dbReference type="EMBL" id="RXR35532.1"/>
    </source>
</evidence>
<dbReference type="Pfam" id="PF03772">
    <property type="entry name" value="Competence"/>
    <property type="match status" value="1"/>
</dbReference>
<feature type="transmembrane region" description="Helical" evidence="6">
    <location>
        <begin position="333"/>
        <end position="351"/>
    </location>
</feature>
<dbReference type="InterPro" id="IPR025405">
    <property type="entry name" value="DUF4131"/>
</dbReference>
<feature type="domain" description="ComEC/Rec2-related protein" evidence="7">
    <location>
        <begin position="233"/>
        <end position="502"/>
    </location>
</feature>
<evidence type="ECO:0000256" key="3">
    <source>
        <dbReference type="ARBA" id="ARBA00022692"/>
    </source>
</evidence>
<feature type="transmembrane region" description="Helical" evidence="6">
    <location>
        <begin position="415"/>
        <end position="432"/>
    </location>
</feature>
<protein>
    <submittedName>
        <fullName evidence="9">ComEC family competence protein</fullName>
    </submittedName>
</protein>
<dbReference type="InterPro" id="IPR052159">
    <property type="entry name" value="Competence_DNA_uptake"/>
</dbReference>
<keyword evidence="4 6" id="KW-1133">Transmembrane helix</keyword>
<evidence type="ECO:0000256" key="5">
    <source>
        <dbReference type="ARBA" id="ARBA00023136"/>
    </source>
</evidence>
<comment type="caution">
    <text evidence="9">The sequence shown here is derived from an EMBL/GenBank/DDBJ whole genome shotgun (WGS) entry which is preliminary data.</text>
</comment>
<name>A0A4Q1KYX4_9FLAO</name>
<evidence type="ECO:0000256" key="4">
    <source>
        <dbReference type="ARBA" id="ARBA00022989"/>
    </source>
</evidence>
<evidence type="ECO:0000259" key="8">
    <source>
        <dbReference type="Pfam" id="PF13567"/>
    </source>
</evidence>
<feature type="transmembrane region" description="Helical" evidence="6">
    <location>
        <begin position="284"/>
        <end position="303"/>
    </location>
</feature>
<keyword evidence="3 6" id="KW-0812">Transmembrane</keyword>